<accession>A0ACB8GHI4</accession>
<organism evidence="1 2">
    <name type="scientific">Psilocybe cubensis</name>
    <name type="common">Psychedelic mushroom</name>
    <name type="synonym">Stropharia cubensis</name>
    <dbReference type="NCBI Taxonomy" id="181762"/>
    <lineage>
        <taxon>Eukaryota</taxon>
        <taxon>Fungi</taxon>
        <taxon>Dikarya</taxon>
        <taxon>Basidiomycota</taxon>
        <taxon>Agaricomycotina</taxon>
        <taxon>Agaricomycetes</taxon>
        <taxon>Agaricomycetidae</taxon>
        <taxon>Agaricales</taxon>
        <taxon>Agaricineae</taxon>
        <taxon>Strophariaceae</taxon>
        <taxon>Psilocybe</taxon>
    </lineage>
</organism>
<protein>
    <submittedName>
        <fullName evidence="1">Uncharacterized protein</fullName>
    </submittedName>
</protein>
<name>A0ACB8GHI4_PSICU</name>
<reference evidence="1" key="1">
    <citation type="submission" date="2021-10" db="EMBL/GenBank/DDBJ databases">
        <title>Psilocybe cubensis genome.</title>
        <authorList>
            <person name="Mckernan K.J."/>
            <person name="Crawford S."/>
            <person name="Trippe A."/>
            <person name="Kane L.T."/>
            <person name="Mclaughlin S."/>
        </authorList>
    </citation>
    <scope>NUCLEOTIDE SEQUENCE</scope>
    <source>
        <strain evidence="1">MGC-MH-2018</strain>
    </source>
</reference>
<keyword evidence="2" id="KW-1185">Reference proteome</keyword>
<dbReference type="Proteomes" id="UP000664032">
    <property type="component" value="Unassembled WGS sequence"/>
</dbReference>
<proteinExistence type="predicted"/>
<sequence>MSSHPHIRAAYFRVSLDEAQEALKDCIENLMSTTAPATLRNREKIRMKFLFTVQAFEPDLEEHRLWFHDTLEKYYQKFLVFLVLALRQPDGTYKCTAGTMKEAYLTFCWHIARFAVDAQGKLIGSKLLSAEGYHQFLKDQCYTLITKYKLARHQKPRIMLTEFELRLIVEQNLLMSQKFNRLVALQRICLALTLFYTLCRPGSLGPSEKVYKQDKKYPCVKHVKFIRIDRLKYRVKLQIMQLKGHNTTFTGEQREYILEPVKNWFNIMLEHGIYMTIEDLANSTDLYLPIDPTRMEEPLFLASGPGGRGFKDPPEPMVSTGITAGMKTVAVKNKFGKDVAETLLTHIEPGSHKFYSSETAAFDLTGMMLNELPIPLDANKMAS</sequence>
<evidence type="ECO:0000313" key="1">
    <source>
        <dbReference type="EMBL" id="KAH9474671.1"/>
    </source>
</evidence>
<evidence type="ECO:0000313" key="2">
    <source>
        <dbReference type="Proteomes" id="UP000664032"/>
    </source>
</evidence>
<gene>
    <name evidence="1" type="ORF">JR316_0013135</name>
</gene>
<comment type="caution">
    <text evidence="1">The sequence shown here is derived from an EMBL/GenBank/DDBJ whole genome shotgun (WGS) entry which is preliminary data.</text>
</comment>
<dbReference type="EMBL" id="JAFIQS020000013">
    <property type="protein sequence ID" value="KAH9474671.1"/>
    <property type="molecule type" value="Genomic_DNA"/>
</dbReference>